<feature type="region of interest" description="Disordered" evidence="7">
    <location>
        <begin position="1333"/>
        <end position="1434"/>
    </location>
</feature>
<feature type="region of interest" description="Disordered" evidence="7">
    <location>
        <begin position="425"/>
        <end position="469"/>
    </location>
</feature>
<proteinExistence type="inferred from homology"/>
<reference evidence="8 9" key="1">
    <citation type="submission" date="2024-02" db="EMBL/GenBank/DDBJ databases">
        <authorList>
            <person name="Daric V."/>
            <person name="Darras S."/>
        </authorList>
    </citation>
    <scope>NUCLEOTIDE SEQUENCE [LARGE SCALE GENOMIC DNA]</scope>
</reference>
<comment type="caution">
    <text evidence="8">The sequence shown here is derived from an EMBL/GenBank/DDBJ whole genome shotgun (WGS) entry which is preliminary data.</text>
</comment>
<dbReference type="Pfam" id="PF03133">
    <property type="entry name" value="TTL"/>
    <property type="match status" value="1"/>
</dbReference>
<dbReference type="PROSITE" id="PS51221">
    <property type="entry name" value="TTL"/>
    <property type="match status" value="1"/>
</dbReference>
<dbReference type="Gene3D" id="3.30.470.20">
    <property type="entry name" value="ATP-grasp fold, B domain"/>
    <property type="match status" value="1"/>
</dbReference>
<evidence type="ECO:0000256" key="2">
    <source>
        <dbReference type="ARBA" id="ARBA00022598"/>
    </source>
</evidence>
<evidence type="ECO:0000313" key="8">
    <source>
        <dbReference type="EMBL" id="CAK8692798.1"/>
    </source>
</evidence>
<feature type="compositionally biased region" description="Polar residues" evidence="7">
    <location>
        <begin position="732"/>
        <end position="742"/>
    </location>
</feature>
<comment type="catalytic activity">
    <reaction evidence="6">
        <text>L-glutamyl-[protein] + L-glutamate + ATP = gamma-L-glutamyl-L-glutamyl-[protein] + ADP + phosphate + H(+)</text>
        <dbReference type="Rhea" id="RHEA:60144"/>
        <dbReference type="Rhea" id="RHEA-COMP:10208"/>
        <dbReference type="Rhea" id="RHEA-COMP:15517"/>
        <dbReference type="ChEBI" id="CHEBI:15378"/>
        <dbReference type="ChEBI" id="CHEBI:29973"/>
        <dbReference type="ChEBI" id="CHEBI:29985"/>
        <dbReference type="ChEBI" id="CHEBI:30616"/>
        <dbReference type="ChEBI" id="CHEBI:43474"/>
        <dbReference type="ChEBI" id="CHEBI:143622"/>
        <dbReference type="ChEBI" id="CHEBI:456216"/>
    </reaction>
    <physiologicalReaction direction="left-to-right" evidence="6">
        <dbReference type="Rhea" id="RHEA:60145"/>
    </physiologicalReaction>
</comment>
<comment type="similarity">
    <text evidence="1">Belongs to the tubulin--tyrosine ligase family.</text>
</comment>
<feature type="compositionally biased region" description="Polar residues" evidence="7">
    <location>
        <begin position="1071"/>
        <end position="1090"/>
    </location>
</feature>
<feature type="compositionally biased region" description="Polar residues" evidence="7">
    <location>
        <begin position="1030"/>
        <end position="1040"/>
    </location>
</feature>
<feature type="compositionally biased region" description="Polar residues" evidence="7">
    <location>
        <begin position="433"/>
        <end position="447"/>
    </location>
</feature>
<dbReference type="PANTHER" id="PTHR12241:SF145">
    <property type="entry name" value="TUBULIN POLYGLUTAMYLASE TTLL5"/>
    <property type="match status" value="1"/>
</dbReference>
<feature type="compositionally biased region" description="Low complexity" evidence="7">
    <location>
        <begin position="1092"/>
        <end position="1116"/>
    </location>
</feature>
<sequence>MPGTSEITSDYSGSLTATSSEDEEEEEAQEKNSKQKLNEDTSLLWAGSGSKKCPIIMFRPESLITKDRKLKAIGEKYHLAYKMVKTESKLVRSVLSAYGFHEVHPNSAEFNLMWTGAHLKPFSLRSLQDFQKVNHFPRSYEITRKDRLYKNIERMAHTKGAKHFDFIPKSYLMPSEYQEFCTAYVKEKGSWIVKPIASSRGRGIYLINNPNQVPLEDNIMVCKYINNPLLIDGFKFDVRVYVAVTSYDPLIIYLFEEGLTRFATVKYEKANKHLKNQMMHLTNYSINKKSHDYVRCEDPEVEDYGNKWSMSAMLRYLKQEGIDTSTLMSRIEAVIIKSIIAAELPIATACKMFVPHKENCIEVYGFDILVDENLKPWILEGNLSPSLACDAPLDLKIKSNMIADFFSIAGFRCVDPMTRRQTKKQMDLLQRPYSAQRSQSTGGTSTRMGKRPSSAGYKDAATTAAKTQGLSPDEARVLLMAKEQHQRRGNFVRIFPTAETWELYGSFLEYKSNLNHMLAQKLFPDRLKSTHGAYASAVARIRSMTASQMLESRHHLLAERFMQYERKLFSLESYKKRRSTSTSAPKKVKNKQTPVGIDNKRNKSKRATRNSTSSEYESSDDDEDVESVSTAESKSTKNGQKPKRQTSTNATVKVSKVGVRSYGDKPSNPKTSFTQAKQSKTDATGDSENPRNVVPKRQGQLSDSRADDVKSVQSTSSSSSKAVPHQRVYMYKSTNPSDPSLTSELKTSIMEAKPITGGKNVSFASGTTTKITSDRSVASPRATTLKQDTAASASGDSNLVDNTSGKSTTSVQKSSLKKNKNQRLTNVLDVLNSGGNLGKLQARQAFSAYLSRVQHRLKIESEGHIQEMTDSIIKQEEQMDLVLRFLKRAAGNLCQSFTVVVPSRRLSIIDRKRILSKQLGEFVRIYNKESDALEQKHHLGLEKDQSNLSGEKDMSKTKVSDTEFRAFIVSASEPALEEVLTAYTHINKSASVFLGASRPKSGTTRYHDRDGATSSSESTSGSVISQQSAKSSLQNPSILTQGDELKSASRDKPHHSSNSSLHQANYIYGTKSPSLTNLSGIQKRPSSARTMLSPGNLYSSSHSSLSRPMSASSRPLGSSIHHQTAANQEAISDALQRLTERQAARQYSASVQLTALSKHLSNLNLANMASTHNHHGMGSGELHHHGNTPLRTSSLCDLASIEPSVHSMIDPGQNKFTTVSNLDSPHEVADHSGMHQSQESLLAKSPLVLSQQSSALLQQSKAKHQAMLAQAHTNVTVQNGKPAVKRPMTTDHVKQRFTATRITGDSPPHSNPKHSAAVRGKTIVDQLSAMHLLRPPPAPRPPEKPRMTERPFSAKKISENSRLHRNGRFSSPGRENTTSPSFYESLKHDTLTGATKVQLQESSTTEDRAVNSNPALKTEVYSEVNSGSKPLWKP</sequence>
<protein>
    <recommendedName>
        <fullName evidence="5">Tubulin--tyrosine ligase-like protein 5</fullName>
    </recommendedName>
</protein>
<evidence type="ECO:0000256" key="3">
    <source>
        <dbReference type="ARBA" id="ARBA00022741"/>
    </source>
</evidence>
<accession>A0ABP0GM34</accession>
<dbReference type="Proteomes" id="UP001642483">
    <property type="component" value="Unassembled WGS sequence"/>
</dbReference>
<keyword evidence="4" id="KW-0067">ATP-binding</keyword>
<feature type="compositionally biased region" description="Polar residues" evidence="7">
    <location>
        <begin position="1373"/>
        <end position="1382"/>
    </location>
</feature>
<feature type="compositionally biased region" description="Basic and acidic residues" evidence="7">
    <location>
        <begin position="29"/>
        <end position="39"/>
    </location>
</feature>
<dbReference type="InterPro" id="IPR004344">
    <property type="entry name" value="TTL/TTLL_fam"/>
</dbReference>
<feature type="compositionally biased region" description="Polar residues" evidence="7">
    <location>
        <begin position="1"/>
        <end position="19"/>
    </location>
</feature>
<feature type="region of interest" description="Disordered" evidence="7">
    <location>
        <begin position="936"/>
        <end position="956"/>
    </location>
</feature>
<feature type="compositionally biased region" description="Low complexity" evidence="7">
    <location>
        <begin position="711"/>
        <end position="720"/>
    </location>
</feature>
<feature type="region of interest" description="Disordered" evidence="7">
    <location>
        <begin position="1"/>
        <end position="40"/>
    </location>
</feature>
<gene>
    <name evidence="8" type="ORF">CVLEPA_LOCUS26039</name>
</gene>
<dbReference type="SUPFAM" id="SSF56059">
    <property type="entry name" value="Glutathione synthetase ATP-binding domain-like"/>
    <property type="match status" value="1"/>
</dbReference>
<feature type="region of interest" description="Disordered" evidence="7">
    <location>
        <begin position="575"/>
        <end position="742"/>
    </location>
</feature>
<feature type="compositionally biased region" description="Polar residues" evidence="7">
    <location>
        <begin position="668"/>
        <end position="687"/>
    </location>
</feature>
<evidence type="ECO:0000313" key="9">
    <source>
        <dbReference type="Proteomes" id="UP001642483"/>
    </source>
</evidence>
<feature type="region of interest" description="Disordered" evidence="7">
    <location>
        <begin position="760"/>
        <end position="818"/>
    </location>
</feature>
<evidence type="ECO:0000256" key="1">
    <source>
        <dbReference type="ARBA" id="ARBA00006820"/>
    </source>
</evidence>
<feature type="region of interest" description="Disordered" evidence="7">
    <location>
        <begin position="997"/>
        <end position="1122"/>
    </location>
</feature>
<feature type="compositionally biased region" description="Polar residues" evidence="7">
    <location>
        <begin position="1392"/>
        <end position="1403"/>
    </location>
</feature>
<organism evidence="8 9">
    <name type="scientific">Clavelina lepadiformis</name>
    <name type="common">Light-bulb sea squirt</name>
    <name type="synonym">Ascidia lepadiformis</name>
    <dbReference type="NCBI Taxonomy" id="159417"/>
    <lineage>
        <taxon>Eukaryota</taxon>
        <taxon>Metazoa</taxon>
        <taxon>Chordata</taxon>
        <taxon>Tunicata</taxon>
        <taxon>Ascidiacea</taxon>
        <taxon>Aplousobranchia</taxon>
        <taxon>Clavelinidae</taxon>
        <taxon>Clavelina</taxon>
    </lineage>
</organism>
<keyword evidence="9" id="KW-1185">Reference proteome</keyword>
<evidence type="ECO:0000256" key="7">
    <source>
        <dbReference type="SAM" id="MobiDB-lite"/>
    </source>
</evidence>
<dbReference type="PANTHER" id="PTHR12241">
    <property type="entry name" value="TUBULIN POLYGLUTAMYLASE"/>
    <property type="match status" value="1"/>
</dbReference>
<name>A0ABP0GM34_CLALP</name>
<evidence type="ECO:0000256" key="5">
    <source>
        <dbReference type="ARBA" id="ARBA00041448"/>
    </source>
</evidence>
<dbReference type="EMBL" id="CAWYQH010000130">
    <property type="protein sequence ID" value="CAK8692798.1"/>
    <property type="molecule type" value="Genomic_DNA"/>
</dbReference>
<feature type="compositionally biased region" description="Polar residues" evidence="7">
    <location>
        <begin position="762"/>
        <end position="814"/>
    </location>
</feature>
<keyword evidence="3" id="KW-0547">Nucleotide-binding</keyword>
<feature type="compositionally biased region" description="Low complexity" evidence="7">
    <location>
        <begin position="1012"/>
        <end position="1029"/>
    </location>
</feature>
<keyword evidence="2" id="KW-0436">Ligase</keyword>
<evidence type="ECO:0000256" key="4">
    <source>
        <dbReference type="ARBA" id="ARBA00022840"/>
    </source>
</evidence>
<evidence type="ECO:0000256" key="6">
    <source>
        <dbReference type="ARBA" id="ARBA00049274"/>
    </source>
</evidence>
<feature type="compositionally biased region" description="Acidic residues" evidence="7">
    <location>
        <begin position="617"/>
        <end position="626"/>
    </location>
</feature>